<dbReference type="KEGG" id="psco:LY89DRAFT_573950"/>
<comment type="cofactor">
    <cofactor evidence="5 7">
        <name>FAD</name>
        <dbReference type="ChEBI" id="CHEBI:57692"/>
    </cofactor>
    <text evidence="5 7">Binds 1 FAD per subunit.</text>
</comment>
<dbReference type="InterPro" id="IPR014133">
    <property type="entry name" value="Cry_DASH"/>
</dbReference>
<dbReference type="InterPro" id="IPR036134">
    <property type="entry name" value="Crypto/Photolyase_FAD-like_sf"/>
</dbReference>
<feature type="domain" description="Photolyase/cryptochrome alpha/beta" evidence="9">
    <location>
        <begin position="5"/>
        <end position="164"/>
    </location>
</feature>
<dbReference type="PROSITE" id="PS51645">
    <property type="entry name" value="PHR_CRY_ALPHA_BETA"/>
    <property type="match status" value="1"/>
</dbReference>
<evidence type="ECO:0000256" key="3">
    <source>
        <dbReference type="ARBA" id="ARBA00022827"/>
    </source>
</evidence>
<dbReference type="EMBL" id="KQ947405">
    <property type="protein sequence ID" value="KUJ23416.1"/>
    <property type="molecule type" value="Genomic_DNA"/>
</dbReference>
<proteinExistence type="inferred from homology"/>
<feature type="binding site" evidence="5">
    <location>
        <begin position="300"/>
        <end position="304"/>
    </location>
    <ligand>
        <name>FAD</name>
        <dbReference type="ChEBI" id="CHEBI:57692"/>
    </ligand>
</feature>
<dbReference type="InParanoid" id="A0A194XTE4"/>
<dbReference type="InterPro" id="IPR036155">
    <property type="entry name" value="Crypto/Photolyase_N_sf"/>
</dbReference>
<dbReference type="Pfam" id="PF03441">
    <property type="entry name" value="FAD_binding_7"/>
    <property type="match status" value="1"/>
</dbReference>
<dbReference type="GO" id="GO:0071949">
    <property type="term" value="F:FAD binding"/>
    <property type="evidence" value="ECO:0007669"/>
    <property type="project" value="TreeGrafter"/>
</dbReference>
<evidence type="ECO:0000256" key="1">
    <source>
        <dbReference type="ARBA" id="ARBA00005862"/>
    </source>
</evidence>
<dbReference type="GO" id="GO:0000719">
    <property type="term" value="P:photoreactive repair"/>
    <property type="evidence" value="ECO:0007669"/>
    <property type="project" value="TreeGrafter"/>
</dbReference>
<feature type="binding site" evidence="5">
    <location>
        <position position="287"/>
    </location>
    <ligand>
        <name>FAD</name>
        <dbReference type="ChEBI" id="CHEBI:57692"/>
    </ligand>
</feature>
<evidence type="ECO:0000256" key="7">
    <source>
        <dbReference type="RuleBase" id="RU367151"/>
    </source>
</evidence>
<feature type="compositionally biased region" description="Gly residues" evidence="8">
    <location>
        <begin position="604"/>
        <end position="615"/>
    </location>
</feature>
<evidence type="ECO:0000259" key="9">
    <source>
        <dbReference type="PROSITE" id="PS51645"/>
    </source>
</evidence>
<dbReference type="Gene3D" id="1.10.579.10">
    <property type="entry name" value="DNA Cyclobutane Dipyrimidine Photolyase, subunit A, domain 3"/>
    <property type="match status" value="1"/>
</dbReference>
<evidence type="ECO:0000256" key="5">
    <source>
        <dbReference type="PIRSR" id="PIRSR602081-1"/>
    </source>
</evidence>
<dbReference type="SUPFAM" id="SSF52425">
    <property type="entry name" value="Cryptochrome/photolyase, N-terminal domain"/>
    <property type="match status" value="1"/>
</dbReference>
<protein>
    <recommendedName>
        <fullName evidence="7">Cryptochrome DASH</fullName>
    </recommendedName>
</protein>
<dbReference type="InterPro" id="IPR002081">
    <property type="entry name" value="Cryptochrome/DNA_photolyase_1"/>
</dbReference>
<dbReference type="GO" id="GO:0003684">
    <property type="term" value="F:damaged DNA binding"/>
    <property type="evidence" value="ECO:0007669"/>
    <property type="project" value="TreeGrafter"/>
</dbReference>
<dbReference type="Gene3D" id="1.25.40.80">
    <property type="match status" value="1"/>
</dbReference>
<comment type="function">
    <text evidence="7">May have a photoreceptor function.</text>
</comment>
<evidence type="ECO:0000256" key="2">
    <source>
        <dbReference type="ARBA" id="ARBA00022630"/>
    </source>
</evidence>
<dbReference type="InterPro" id="IPR006050">
    <property type="entry name" value="DNA_photolyase_N"/>
</dbReference>
<dbReference type="PANTHER" id="PTHR11455:SF22">
    <property type="entry name" value="CRYPTOCHROME DASH"/>
    <property type="match status" value="1"/>
</dbReference>
<evidence type="ECO:0000256" key="4">
    <source>
        <dbReference type="ARBA" id="ARBA00022991"/>
    </source>
</evidence>
<comment type="cofactor">
    <cofactor evidence="7">
        <name>(6R)-5,10-methylene-5,6,7,8-tetrahydrofolate</name>
        <dbReference type="ChEBI" id="CHEBI:15636"/>
    </cofactor>
    <text evidence="7">Binds 1 5,10-methenyltetrahydrofolate (MTHF) per subunit.</text>
</comment>
<feature type="region of interest" description="Disordered" evidence="8">
    <location>
        <begin position="197"/>
        <end position="216"/>
    </location>
</feature>
<keyword evidence="2 5" id="KW-0285">Flavoprotein</keyword>
<feature type="site" description="Electron transfer via tryptophanyl radical" evidence="6">
    <location>
        <position position="473"/>
    </location>
</feature>
<dbReference type="Proteomes" id="UP000070700">
    <property type="component" value="Unassembled WGS sequence"/>
</dbReference>
<evidence type="ECO:0000313" key="10">
    <source>
        <dbReference type="EMBL" id="KUJ23416.1"/>
    </source>
</evidence>
<dbReference type="Gene3D" id="3.40.50.620">
    <property type="entry name" value="HUPs"/>
    <property type="match status" value="1"/>
</dbReference>
<evidence type="ECO:0000256" key="6">
    <source>
        <dbReference type="PIRSR" id="PIRSR602081-2"/>
    </source>
</evidence>
<organism evidence="10 11">
    <name type="scientific">Mollisia scopiformis</name>
    <name type="common">Conifer needle endophyte fungus</name>
    <name type="synonym">Phialocephala scopiformis</name>
    <dbReference type="NCBI Taxonomy" id="149040"/>
    <lineage>
        <taxon>Eukaryota</taxon>
        <taxon>Fungi</taxon>
        <taxon>Dikarya</taxon>
        <taxon>Ascomycota</taxon>
        <taxon>Pezizomycotina</taxon>
        <taxon>Leotiomycetes</taxon>
        <taxon>Helotiales</taxon>
        <taxon>Mollisiaceae</taxon>
        <taxon>Mollisia</taxon>
    </lineage>
</organism>
<dbReference type="STRING" id="149040.A0A194XTE4"/>
<keyword evidence="4 7" id="KW-0157">Chromophore</keyword>
<dbReference type="GO" id="GO:0003904">
    <property type="term" value="F:deoxyribodipyrimidine photo-lyase activity"/>
    <property type="evidence" value="ECO:0007669"/>
    <property type="project" value="TreeGrafter"/>
</dbReference>
<dbReference type="AlphaFoldDB" id="A0A194XTE4"/>
<dbReference type="InterPro" id="IPR005101">
    <property type="entry name" value="Cryptochr/Photolyase_FAD-bd"/>
</dbReference>
<dbReference type="GeneID" id="28818438"/>
<evidence type="ECO:0000256" key="8">
    <source>
        <dbReference type="SAM" id="MobiDB-lite"/>
    </source>
</evidence>
<evidence type="ECO:0000313" key="11">
    <source>
        <dbReference type="Proteomes" id="UP000070700"/>
    </source>
</evidence>
<dbReference type="RefSeq" id="XP_018077771.1">
    <property type="nucleotide sequence ID" value="XM_018208712.1"/>
</dbReference>
<feature type="site" description="Electron transfer via tryptophanyl radical" evidence="6">
    <location>
        <position position="386"/>
    </location>
</feature>
<dbReference type="Pfam" id="PF00875">
    <property type="entry name" value="DNA_photolyase"/>
    <property type="match status" value="1"/>
</dbReference>
<dbReference type="InterPro" id="IPR014729">
    <property type="entry name" value="Rossmann-like_a/b/a_fold"/>
</dbReference>
<feature type="site" description="Electron transfer via tryptophanyl radical" evidence="6">
    <location>
        <position position="450"/>
    </location>
</feature>
<comment type="similarity">
    <text evidence="1 7">Belongs to the DNA photolyase class-1 family.</text>
</comment>
<gene>
    <name evidence="10" type="ORF">LY89DRAFT_573950</name>
</gene>
<accession>A0A194XTE4</accession>
<name>A0A194XTE4_MOLSC</name>
<feature type="compositionally biased region" description="Basic and acidic residues" evidence="8">
    <location>
        <begin position="565"/>
        <end position="579"/>
    </location>
</feature>
<keyword evidence="3 5" id="KW-0274">FAD</keyword>
<dbReference type="NCBIfam" id="TIGR02765">
    <property type="entry name" value="crypto_DASH"/>
    <property type="match status" value="1"/>
</dbReference>
<dbReference type="SUPFAM" id="SSF48173">
    <property type="entry name" value="Cryptochrome/photolyase FAD-binding domain"/>
    <property type="match status" value="1"/>
</dbReference>
<reference evidence="10 11" key="1">
    <citation type="submission" date="2015-10" db="EMBL/GenBank/DDBJ databases">
        <title>Full genome of DAOMC 229536 Phialocephala scopiformis, a fungal endophyte of spruce producing the potent anti-insectan compound rugulosin.</title>
        <authorList>
            <consortium name="DOE Joint Genome Institute"/>
            <person name="Walker A.K."/>
            <person name="Frasz S.L."/>
            <person name="Seifert K.A."/>
            <person name="Miller J.D."/>
            <person name="Mondo S.J."/>
            <person name="Labutti K."/>
            <person name="Lipzen A."/>
            <person name="Dockter R."/>
            <person name="Kennedy M."/>
            <person name="Grigoriev I.V."/>
            <person name="Spatafora J.W."/>
        </authorList>
    </citation>
    <scope>NUCLEOTIDE SEQUENCE [LARGE SCALE GENOMIC DNA]</scope>
    <source>
        <strain evidence="10 11">CBS 120377</strain>
    </source>
</reference>
<feature type="binding site" evidence="5">
    <location>
        <begin position="463"/>
        <end position="465"/>
    </location>
    <ligand>
        <name>FAD</name>
        <dbReference type="ChEBI" id="CHEBI:57692"/>
    </ligand>
</feature>
<dbReference type="PRINTS" id="PR00147">
    <property type="entry name" value="DNAPHOTLYASE"/>
</dbReference>
<sequence>MSDSKLLIYLVRRDLRVSDNPILHSLTTNKDHGFTHLLPLYVFNAQQLETSGFMKEGAGVKSPYREARSQVGGFWRCGPHRAKFLAECVWDLKTGLEKVDSGLCVRVGLADKVINEFLTESDLKVGAVWMVAEEGVEENREERAVRSACGEADVEFKLFNDEKYLIDDRDLPLDNIEELSDIFTTYRKTVEPLRNHPRAVLPTPEKGSLPKYPSESSIPNQYSPFTIPTTLDGIKNALLKPLNAQDLIKDPPTYPEGAKSAHPFEGGESHALARLNHLITSGSITTYHITRNGLFGEDFSTKLSAYLALGCITSRQIHSSLLAFEDGTNPEYASIEGYGQGEPEKGGTYSIRFELLWRDYMRLCTRKFGPKLFNLSGFKAEDDQRWRTPSQPRSASSQEIKEQIERFLNGTTGMGLIDASLRELYHTGYTSNRARQNVASFLAKHLKLDWRIGAEWYESMLVDYDLSSNWGNWQYLAGVGNDPRGEARIFNPVKQSFDYDAQGEYVKMWVEETRALSEPSEIFQPWTVAEERRGELGLEGLVGVERPLLRIDFTVNRRGRHPGRQRGERGQGDRNDRGGRGGANEGPRGGGGFGDGRGGRGGEYRGGYGGRGYGSSRGYFRGFYGGRGGRDERRMGMMDREIRTMEYAQAQYQ</sequence>
<keyword evidence="11" id="KW-1185">Reference proteome</keyword>
<feature type="compositionally biased region" description="Gly residues" evidence="8">
    <location>
        <begin position="580"/>
        <end position="596"/>
    </location>
</feature>
<dbReference type="OrthoDB" id="435881at2759"/>
<dbReference type="PANTHER" id="PTHR11455">
    <property type="entry name" value="CRYPTOCHROME"/>
    <property type="match status" value="1"/>
</dbReference>
<feature type="region of interest" description="Disordered" evidence="8">
    <location>
        <begin position="555"/>
        <end position="632"/>
    </location>
</feature>